<dbReference type="RefSeq" id="WP_154819878.1">
    <property type="nucleotide sequence ID" value="NZ_CP140152.1"/>
</dbReference>
<accession>A0ABZ0Y2L5</accession>
<gene>
    <name evidence="1" type="ORF">SR858_07995</name>
</gene>
<reference evidence="1 2" key="1">
    <citation type="submission" date="2023-11" db="EMBL/GenBank/DDBJ databases">
        <title>MicrobeMod: A computational toolkit for identifying prokaryotic methylation and restriction-modification with nanopore sequencing.</title>
        <authorList>
            <person name="Crits-Christoph A."/>
            <person name="Kang S.C."/>
            <person name="Lee H."/>
            <person name="Ostrov N."/>
        </authorList>
    </citation>
    <scope>NUCLEOTIDE SEQUENCE [LARGE SCALE GENOMIC DNA]</scope>
    <source>
        <strain evidence="1 2">ATCC 25935</strain>
    </source>
</reference>
<keyword evidence="2" id="KW-1185">Reference proteome</keyword>
<protein>
    <submittedName>
        <fullName evidence="1">Uncharacterized protein</fullName>
    </submittedName>
</protein>
<dbReference type="GeneID" id="43167007"/>
<evidence type="ECO:0000313" key="2">
    <source>
        <dbReference type="Proteomes" id="UP001326110"/>
    </source>
</evidence>
<sequence length="161" mass="17693">MVSIPTSDSSLDESATLEVQPVEDQQFLSALQQLFLEGNIKLKDQESTSGTLTILKTQEKEDEVFLLSGSSSGGPDVTGDSGYVVVIPGTSPYPDYGDYDSPYIPPDEWDANYHDNGAARGEEETAVGEQKLIGVSLKNWKEIGSMDTYLKMVTSFWEIRE</sequence>
<proteinExistence type="predicted"/>
<evidence type="ECO:0000313" key="1">
    <source>
        <dbReference type="EMBL" id="WQH06256.1"/>
    </source>
</evidence>
<dbReference type="Proteomes" id="UP001326110">
    <property type="component" value="Chromosome"/>
</dbReference>
<name>A0ABZ0Y2L5_9BURK</name>
<organism evidence="1 2">
    <name type="scientific">Duganella zoogloeoides</name>
    <dbReference type="NCBI Taxonomy" id="75659"/>
    <lineage>
        <taxon>Bacteria</taxon>
        <taxon>Pseudomonadati</taxon>
        <taxon>Pseudomonadota</taxon>
        <taxon>Betaproteobacteria</taxon>
        <taxon>Burkholderiales</taxon>
        <taxon>Oxalobacteraceae</taxon>
        <taxon>Telluria group</taxon>
        <taxon>Duganella</taxon>
    </lineage>
</organism>
<dbReference type="EMBL" id="CP140152">
    <property type="protein sequence ID" value="WQH06256.1"/>
    <property type="molecule type" value="Genomic_DNA"/>
</dbReference>